<dbReference type="Gene3D" id="3.40.710.10">
    <property type="entry name" value="DD-peptidase/beta-lactamase superfamily"/>
    <property type="match status" value="1"/>
</dbReference>
<dbReference type="PANTHER" id="PTHR32282">
    <property type="entry name" value="BINDING PROTEIN TRANSPEPTIDASE, PUTATIVE-RELATED"/>
    <property type="match status" value="1"/>
</dbReference>
<dbReference type="InterPro" id="IPR036950">
    <property type="entry name" value="PBP_transglycosylase"/>
</dbReference>
<reference evidence="10" key="1">
    <citation type="submission" date="2021-01" db="EMBL/GenBank/DDBJ databases">
        <title>Lacisediminihabitans sp. nov. strain G11-30, isolated from Antarctic Soil.</title>
        <authorList>
            <person name="Li J."/>
        </authorList>
    </citation>
    <scope>NUCLEOTIDE SEQUENCE</scope>
    <source>
        <strain evidence="10">G11-30</strain>
    </source>
</reference>
<keyword evidence="5" id="KW-0378">Hydrolase</keyword>
<dbReference type="Pfam" id="PF03793">
    <property type="entry name" value="PASTA"/>
    <property type="match status" value="1"/>
</dbReference>
<dbReference type="AlphaFoldDB" id="A0A934SLA9"/>
<evidence type="ECO:0000256" key="3">
    <source>
        <dbReference type="ARBA" id="ARBA00022676"/>
    </source>
</evidence>
<evidence type="ECO:0000256" key="5">
    <source>
        <dbReference type="ARBA" id="ARBA00022801"/>
    </source>
</evidence>
<keyword evidence="11" id="KW-1185">Reference proteome</keyword>
<feature type="domain" description="PASTA" evidence="9">
    <location>
        <begin position="730"/>
        <end position="795"/>
    </location>
</feature>
<dbReference type="EMBL" id="JAEPES010000005">
    <property type="protein sequence ID" value="MBK4348802.1"/>
    <property type="molecule type" value="Genomic_DNA"/>
</dbReference>
<evidence type="ECO:0000256" key="2">
    <source>
        <dbReference type="ARBA" id="ARBA00022670"/>
    </source>
</evidence>
<organism evidence="10 11">
    <name type="scientific">Lacisediminihabitans changchengi</name>
    <dbReference type="NCBI Taxonomy" id="2787634"/>
    <lineage>
        <taxon>Bacteria</taxon>
        <taxon>Bacillati</taxon>
        <taxon>Actinomycetota</taxon>
        <taxon>Actinomycetes</taxon>
        <taxon>Micrococcales</taxon>
        <taxon>Microbacteriaceae</taxon>
        <taxon>Lacisediminihabitans</taxon>
    </lineage>
</organism>
<dbReference type="Pfam" id="PF00905">
    <property type="entry name" value="Transpeptidase"/>
    <property type="match status" value="1"/>
</dbReference>
<evidence type="ECO:0000256" key="1">
    <source>
        <dbReference type="ARBA" id="ARBA00022645"/>
    </source>
</evidence>
<dbReference type="RefSeq" id="WP_200557043.1">
    <property type="nucleotide sequence ID" value="NZ_JAEPES010000005.1"/>
</dbReference>
<gene>
    <name evidence="10" type="ORF">IV501_14275</name>
</gene>
<dbReference type="InterPro" id="IPR050396">
    <property type="entry name" value="Glycosyltr_51/Transpeptidase"/>
</dbReference>
<dbReference type="SMART" id="SM00740">
    <property type="entry name" value="PASTA"/>
    <property type="match status" value="2"/>
</dbReference>
<keyword evidence="3" id="KW-0328">Glycosyltransferase</keyword>
<dbReference type="PANTHER" id="PTHR32282:SF33">
    <property type="entry name" value="PEPTIDOGLYCAN GLYCOSYLTRANSFERASE"/>
    <property type="match status" value="1"/>
</dbReference>
<evidence type="ECO:0000313" key="10">
    <source>
        <dbReference type="EMBL" id="MBK4348802.1"/>
    </source>
</evidence>
<proteinExistence type="predicted"/>
<dbReference type="InterPro" id="IPR012338">
    <property type="entry name" value="Beta-lactam/transpept-like"/>
</dbReference>
<comment type="catalytic activity">
    <reaction evidence="8">
        <text>[GlcNAc-(1-&gt;4)-Mur2Ac(oyl-L-Ala-gamma-D-Glu-L-Lys-D-Ala-D-Ala)](n)-di-trans,octa-cis-undecaprenyl diphosphate + beta-D-GlcNAc-(1-&gt;4)-Mur2Ac(oyl-L-Ala-gamma-D-Glu-L-Lys-D-Ala-D-Ala)-di-trans,octa-cis-undecaprenyl diphosphate = [GlcNAc-(1-&gt;4)-Mur2Ac(oyl-L-Ala-gamma-D-Glu-L-Lys-D-Ala-D-Ala)](n+1)-di-trans,octa-cis-undecaprenyl diphosphate + di-trans,octa-cis-undecaprenyl diphosphate + H(+)</text>
        <dbReference type="Rhea" id="RHEA:23708"/>
        <dbReference type="Rhea" id="RHEA-COMP:9602"/>
        <dbReference type="Rhea" id="RHEA-COMP:9603"/>
        <dbReference type="ChEBI" id="CHEBI:15378"/>
        <dbReference type="ChEBI" id="CHEBI:58405"/>
        <dbReference type="ChEBI" id="CHEBI:60033"/>
        <dbReference type="ChEBI" id="CHEBI:78435"/>
        <dbReference type="EC" id="2.4.99.28"/>
    </reaction>
</comment>
<dbReference type="GO" id="GO:0009002">
    <property type="term" value="F:serine-type D-Ala-D-Ala carboxypeptidase activity"/>
    <property type="evidence" value="ECO:0007669"/>
    <property type="project" value="UniProtKB-EC"/>
</dbReference>
<sequence length="879" mass="91927">MSAQKLKPLGALGALVGLVGFSVIAGVLVTAMVTPALAVTSMTAQSGISIFENLPENIKIGQLSQQNEIYAKRGDNYELLAKVFKQNREEVGADEVSQFLKDAAVDGEDRRFRDHGGVDVPSIARAVVNNASSSNTQGSSTLDMQLVRNILTSQTLEISDPKERAKAYKAVTDQNASRKLREMKLAIGLDKKYTKDQILLAYLNIINMGYNTYGVQAAAQQYFNTNAKDITLAEAASLIAIVQRPSYQNLTDPKYYAANKLRRDQILAAMLDEKHITQAQYTEAVNTPIESYVKITPPSSGCRAVSVAGAGFACDYALKVITSQLAENTPNAAPAVKAIGATPAERVANWDKGGYKVYLSLDLDLQQAAQDAVNLHTPPDEQRFKLGSAAVSVEVGTGRIVSMALNKTFDDAANVPGAPVDVTKGAVNWATDKPYGGSNGFNTGSTYKVVDLADYLSNGGSLGDVINGTGPQTYKLSSFKCNGAPLSGSPFTLNNDGKAREGVMTVKNALMRSVNNAFMNMALKQDLCSGIAATAKKMGAHLAVMDGVHEYGTVPSTILGVNEQSPLTVAGWGATIGSGGTYCTPTIIDKVVDPKGKEQAGQAKDCSTAITSDVAAGVANAMVGSETGGTSKPGNPNDGVAIAGKTGTASFLEHDWTLATTTKVATAVWEGNYDGAQISLKKFTNPQTRENYYSSSRFAIIKQIMKTANTMPQFRGDKSFPAASDAVLQGKPVTVPNTTGLTADLAKSLLTSNKFEVADGGPEASALPVGRVTRTDPASGSKSYSGATITYFTSDGSLATAMPTVVGQTRHAALQALSGAGITGTVSITWVAGQVGSGGNICQVRESNPAAGATMSKTDGVTLTVYGTPAGADPGPLCP</sequence>
<keyword evidence="2" id="KW-0645">Protease</keyword>
<evidence type="ECO:0000256" key="8">
    <source>
        <dbReference type="ARBA" id="ARBA00049902"/>
    </source>
</evidence>
<dbReference type="Proteomes" id="UP000636458">
    <property type="component" value="Unassembled WGS sequence"/>
</dbReference>
<accession>A0A934SLA9</accession>
<dbReference type="GO" id="GO:0006508">
    <property type="term" value="P:proteolysis"/>
    <property type="evidence" value="ECO:0007669"/>
    <property type="project" value="UniProtKB-KW"/>
</dbReference>
<dbReference type="GO" id="GO:0008658">
    <property type="term" value="F:penicillin binding"/>
    <property type="evidence" value="ECO:0007669"/>
    <property type="project" value="InterPro"/>
</dbReference>
<dbReference type="SUPFAM" id="SSF53955">
    <property type="entry name" value="Lysozyme-like"/>
    <property type="match status" value="1"/>
</dbReference>
<keyword evidence="6" id="KW-0511">Multifunctional enzyme</keyword>
<dbReference type="Gene3D" id="1.10.3810.10">
    <property type="entry name" value="Biosynthetic peptidoglycan transglycosylase-like"/>
    <property type="match status" value="1"/>
</dbReference>
<dbReference type="InterPro" id="IPR023346">
    <property type="entry name" value="Lysozyme-like_dom_sf"/>
</dbReference>
<dbReference type="SUPFAM" id="SSF56601">
    <property type="entry name" value="beta-lactamase/transpeptidase-like"/>
    <property type="match status" value="1"/>
</dbReference>
<protein>
    <submittedName>
        <fullName evidence="10">Transglycosylase domain-containing protein</fullName>
    </submittedName>
</protein>
<evidence type="ECO:0000256" key="4">
    <source>
        <dbReference type="ARBA" id="ARBA00022679"/>
    </source>
</evidence>
<dbReference type="InterPro" id="IPR001264">
    <property type="entry name" value="Glyco_trans_51"/>
</dbReference>
<dbReference type="CDD" id="cd06577">
    <property type="entry name" value="PASTA_pknB"/>
    <property type="match status" value="2"/>
</dbReference>
<keyword evidence="1" id="KW-0121">Carboxypeptidase</keyword>
<keyword evidence="4" id="KW-0808">Transferase</keyword>
<evidence type="ECO:0000256" key="7">
    <source>
        <dbReference type="ARBA" id="ARBA00034000"/>
    </source>
</evidence>
<dbReference type="GO" id="GO:0030288">
    <property type="term" value="C:outer membrane-bounded periplasmic space"/>
    <property type="evidence" value="ECO:0007669"/>
    <property type="project" value="TreeGrafter"/>
</dbReference>
<evidence type="ECO:0000313" key="11">
    <source>
        <dbReference type="Proteomes" id="UP000636458"/>
    </source>
</evidence>
<dbReference type="GO" id="GO:0008955">
    <property type="term" value="F:peptidoglycan glycosyltransferase activity"/>
    <property type="evidence" value="ECO:0007669"/>
    <property type="project" value="UniProtKB-EC"/>
</dbReference>
<dbReference type="InterPro" id="IPR001460">
    <property type="entry name" value="PCN-bd_Tpept"/>
</dbReference>
<dbReference type="GO" id="GO:0009252">
    <property type="term" value="P:peptidoglycan biosynthetic process"/>
    <property type="evidence" value="ECO:0007669"/>
    <property type="project" value="TreeGrafter"/>
</dbReference>
<evidence type="ECO:0000259" key="9">
    <source>
        <dbReference type="PROSITE" id="PS51178"/>
    </source>
</evidence>
<evidence type="ECO:0000256" key="6">
    <source>
        <dbReference type="ARBA" id="ARBA00023268"/>
    </source>
</evidence>
<dbReference type="Gene3D" id="3.30.10.20">
    <property type="match status" value="2"/>
</dbReference>
<dbReference type="PROSITE" id="PS51178">
    <property type="entry name" value="PASTA"/>
    <property type="match status" value="2"/>
</dbReference>
<comment type="catalytic activity">
    <reaction evidence="7">
        <text>Preferential cleavage: (Ac)2-L-Lys-D-Ala-|-D-Ala. Also transpeptidation of peptidyl-alanyl moieties that are N-acyl substituents of D-alanine.</text>
        <dbReference type="EC" id="3.4.16.4"/>
    </reaction>
</comment>
<dbReference type="InterPro" id="IPR005543">
    <property type="entry name" value="PASTA_dom"/>
</dbReference>
<comment type="caution">
    <text evidence="10">The sequence shown here is derived from an EMBL/GenBank/DDBJ whole genome shotgun (WGS) entry which is preliminary data.</text>
</comment>
<dbReference type="Pfam" id="PF00912">
    <property type="entry name" value="Transgly"/>
    <property type="match status" value="1"/>
</dbReference>
<name>A0A934SLA9_9MICO</name>
<feature type="domain" description="PASTA" evidence="9">
    <location>
        <begin position="796"/>
        <end position="867"/>
    </location>
</feature>